<evidence type="ECO:0000313" key="3">
    <source>
        <dbReference type="Proteomes" id="UP000019024"/>
    </source>
</evidence>
<dbReference type="EMBL" id="CP007055">
    <property type="protein sequence ID" value="AHG00826.1"/>
    <property type="molecule type" value="Genomic_DNA"/>
</dbReference>
<dbReference type="Proteomes" id="UP000019024">
    <property type="component" value="Chromosome"/>
</dbReference>
<dbReference type="OrthoDB" id="387073at2157"/>
<dbReference type="GeneID" id="25144717"/>
<accession>W0JUD1</accession>
<dbReference type="RefSeq" id="WP_049952260.1">
    <property type="nucleotide sequence ID" value="NZ_CP007055.1"/>
</dbReference>
<evidence type="ECO:0000313" key="1">
    <source>
        <dbReference type="EMBL" id="AHG00826.1"/>
    </source>
</evidence>
<evidence type="ECO:0000313" key="2">
    <source>
        <dbReference type="EMBL" id="AHG00845.1"/>
    </source>
</evidence>
<dbReference type="KEGG" id="hlr:HALLA_09415"/>
<protein>
    <submittedName>
        <fullName evidence="2">Uncharacterized protein</fullName>
    </submittedName>
</protein>
<dbReference type="EMBL" id="CP007055">
    <property type="protein sequence ID" value="AHG00845.1"/>
    <property type="molecule type" value="Genomic_DNA"/>
</dbReference>
<dbReference type="AlphaFoldDB" id="W0JUD1"/>
<reference evidence="2 3" key="1">
    <citation type="submission" date="2014-01" db="EMBL/GenBank/DDBJ databases">
        <authorList>
            <consortium name="DOE Joint Genome Institute"/>
            <person name="Anderson I."/>
            <person name="Huntemann M."/>
            <person name="Han J."/>
            <person name="Chen A."/>
            <person name="Kyrpides N."/>
            <person name="Mavromatis K."/>
            <person name="Markowitz V."/>
            <person name="Palaniappan K."/>
            <person name="Ivanova N."/>
            <person name="Schaumberg A."/>
            <person name="Pati A."/>
            <person name="Liolios K."/>
            <person name="Nordberg H.P."/>
            <person name="Cantor M.N."/>
            <person name="Hua S.X."/>
            <person name="Woyke T."/>
        </authorList>
    </citation>
    <scope>NUCLEOTIDE SEQUENCE [LARGE SCALE GENOMIC DNA]</scope>
    <source>
        <strain evidence="2 3">XH-48</strain>
    </source>
</reference>
<proteinExistence type="predicted"/>
<dbReference type="KEGG" id="hlr:HALLA_09580"/>
<gene>
    <name evidence="1" type="ORF">HALLA_09415</name>
    <name evidence="2" type="ORF">HALLA_09580</name>
</gene>
<organism evidence="2 3">
    <name type="scientific">Halostagnicola larsenii XH-48</name>
    <dbReference type="NCBI Taxonomy" id="797299"/>
    <lineage>
        <taxon>Archaea</taxon>
        <taxon>Methanobacteriati</taxon>
        <taxon>Methanobacteriota</taxon>
        <taxon>Stenosarchaea group</taxon>
        <taxon>Halobacteria</taxon>
        <taxon>Halobacteriales</taxon>
        <taxon>Natrialbaceae</taxon>
        <taxon>Halostagnicola</taxon>
    </lineage>
</organism>
<dbReference type="HOGENOM" id="CLU_1048088_0_0_2"/>
<keyword evidence="3" id="KW-1185">Reference proteome</keyword>
<dbReference type="STRING" id="797299.HALLA_09415"/>
<sequence>MATLPDIDDSAVSIMAWWNALEAGATSIDPVDAIDYQPIDSWEPYDNGVTGQLTDSIGGNTIHFRVKTDGWVVVWIETDDPIDEDRILKDRDNFSTGPRPVRHNRLKDHIENIREQLGNPGEFVASDVGLYFYDYPDATHLGLWKLDNTNDSATQTAAVSLTDTSELHNLIGIGAVEIENESSGVGYTGGTSIRFNGTTVLSYSTELRDDEDPRSTWDRADLATDQLDKYVFYEFSVANSTEQHDVRVDAQGTLFAFYEIPEESA</sequence>
<name>W0JUD1_9EURY</name>